<feature type="signal peptide" evidence="1">
    <location>
        <begin position="1"/>
        <end position="21"/>
    </location>
</feature>
<dbReference type="PROSITE" id="PS51257">
    <property type="entry name" value="PROKAR_LIPOPROTEIN"/>
    <property type="match status" value="1"/>
</dbReference>
<keyword evidence="3" id="KW-1185">Reference proteome</keyword>
<accession>A0AB73T9J0</accession>
<evidence type="ECO:0000313" key="2">
    <source>
        <dbReference type="EMBL" id="PWJ78893.1"/>
    </source>
</evidence>
<dbReference type="Proteomes" id="UP000245412">
    <property type="component" value="Unassembled WGS sequence"/>
</dbReference>
<keyword evidence="1" id="KW-0732">Signal</keyword>
<feature type="chain" id="PRO_5044493533" evidence="1">
    <location>
        <begin position="22"/>
        <end position="446"/>
    </location>
</feature>
<comment type="caution">
    <text evidence="2">The sequence shown here is derived from an EMBL/GenBank/DDBJ whole genome shotgun (WGS) entry which is preliminary data.</text>
</comment>
<protein>
    <submittedName>
        <fullName evidence="2">Carbohydrate ABC transporter substrate-binding protein (CUT1 family)</fullName>
    </submittedName>
</protein>
<organism evidence="2 3">
    <name type="scientific">Murimonas intestini</name>
    <dbReference type="NCBI Taxonomy" id="1337051"/>
    <lineage>
        <taxon>Bacteria</taxon>
        <taxon>Bacillati</taxon>
        <taxon>Bacillota</taxon>
        <taxon>Clostridia</taxon>
        <taxon>Lachnospirales</taxon>
        <taxon>Lachnospiraceae</taxon>
        <taxon>Murimonas</taxon>
    </lineage>
</organism>
<dbReference type="SUPFAM" id="SSF53850">
    <property type="entry name" value="Periplasmic binding protein-like II"/>
    <property type="match status" value="1"/>
</dbReference>
<evidence type="ECO:0000313" key="3">
    <source>
        <dbReference type="Proteomes" id="UP000245412"/>
    </source>
</evidence>
<dbReference type="PANTHER" id="PTHR43649:SF12">
    <property type="entry name" value="DIACETYLCHITOBIOSE BINDING PROTEIN DASA"/>
    <property type="match status" value="1"/>
</dbReference>
<dbReference type="InterPro" id="IPR006059">
    <property type="entry name" value="SBP"/>
</dbReference>
<evidence type="ECO:0000256" key="1">
    <source>
        <dbReference type="SAM" id="SignalP"/>
    </source>
</evidence>
<sequence>MKFRKVTALLLAAALAAGSLAGCGSGKSAEDDSAEAKKVENEVNKTASGEEVTLTMLIDNGTEPDGYEAVLALAEEKLGIHVDVEIRPGGDEGDNIVKTRLASGDMADLCIYNSGSLLSALNPSEYFIDMTDSSVASTFDEAFTKAASVDGVLYGVPFGSSSAGGVMYNKEVYEKYNLEVPETWDEFIANCDVLKEAGENALIGSFGESWTAQVPYLADNFAVLQKEPDFPEGFTAGTKKYATSEAGLRSWQKLAATTPYYNKDYLATNYNDACDMLVNGEGAHYIMLTMALRNIYSLYGDEVNKIGFFPIPGDTPEETGLTVWAAGAIYGNKNTDKVDDIKRFMEFWVSDEAIDAYVEKVLPDGPYHNGYQLPDTAYDAVKVDMQKYFDEGKTALALEFLTPVKGANCPAICQELGSGQTTPEEAAAAYDEDCKKQAVQLGLDWK</sequence>
<proteinExistence type="predicted"/>
<dbReference type="Pfam" id="PF01547">
    <property type="entry name" value="SBP_bac_1"/>
    <property type="match status" value="1"/>
</dbReference>
<dbReference type="RefSeq" id="WP_109624337.1">
    <property type="nucleotide sequence ID" value="NZ_CABJAT010000001.1"/>
</dbReference>
<dbReference type="PANTHER" id="PTHR43649">
    <property type="entry name" value="ARABINOSE-BINDING PROTEIN-RELATED"/>
    <property type="match status" value="1"/>
</dbReference>
<dbReference type="Gene3D" id="3.40.190.10">
    <property type="entry name" value="Periplasmic binding protein-like II"/>
    <property type="match status" value="2"/>
</dbReference>
<dbReference type="AlphaFoldDB" id="A0AB73T9J0"/>
<gene>
    <name evidence="2" type="ORF">C7383_101266</name>
</gene>
<reference evidence="2 3" key="1">
    <citation type="submission" date="2018-05" db="EMBL/GenBank/DDBJ databases">
        <authorList>
            <person name="Goeker M."/>
            <person name="Huntemann M."/>
            <person name="Clum A."/>
            <person name="Pillay M."/>
            <person name="Palaniappan K."/>
            <person name="Varghese N."/>
            <person name="Mikhailova N."/>
            <person name="Stamatis D."/>
            <person name="Reddy T."/>
            <person name="Daum C."/>
            <person name="Shapiro N."/>
            <person name="Ivanova N."/>
            <person name="Kyrpides N."/>
            <person name="Woyke T."/>
        </authorList>
    </citation>
    <scope>NUCLEOTIDE SEQUENCE [LARGE SCALE GENOMIC DNA]</scope>
    <source>
        <strain evidence="2 3">DSM 26524</strain>
    </source>
</reference>
<dbReference type="EMBL" id="QGGY01000001">
    <property type="protein sequence ID" value="PWJ78893.1"/>
    <property type="molecule type" value="Genomic_DNA"/>
</dbReference>
<dbReference type="InterPro" id="IPR050490">
    <property type="entry name" value="Bact_solute-bd_prot1"/>
</dbReference>
<name>A0AB73T9J0_9FIRM</name>